<keyword evidence="2" id="KW-1133">Transmembrane helix</keyword>
<keyword evidence="5" id="KW-1185">Reference proteome</keyword>
<proteinExistence type="predicted"/>
<keyword evidence="3" id="KW-0732">Signal</keyword>
<feature type="chain" id="PRO_5044253401" evidence="3">
    <location>
        <begin position="19"/>
        <end position="105"/>
    </location>
</feature>
<feature type="region of interest" description="Disordered" evidence="1">
    <location>
        <begin position="22"/>
        <end position="58"/>
    </location>
</feature>
<dbReference type="EMBL" id="JBGBPQ010000007">
    <property type="protein sequence ID" value="KAL1521453.1"/>
    <property type="molecule type" value="Genomic_DNA"/>
</dbReference>
<accession>A0AB34JKE5</accession>
<feature type="transmembrane region" description="Helical" evidence="2">
    <location>
        <begin position="87"/>
        <end position="103"/>
    </location>
</feature>
<keyword evidence="2" id="KW-0472">Membrane</keyword>
<feature type="compositionally biased region" description="Low complexity" evidence="1">
    <location>
        <begin position="22"/>
        <end position="44"/>
    </location>
</feature>
<evidence type="ECO:0000256" key="3">
    <source>
        <dbReference type="SAM" id="SignalP"/>
    </source>
</evidence>
<reference evidence="4 5" key="1">
    <citation type="journal article" date="2024" name="Science">
        <title>Giant polyketide synthase enzymes in the biosynthesis of giant marine polyether toxins.</title>
        <authorList>
            <person name="Fallon T.R."/>
            <person name="Shende V.V."/>
            <person name="Wierzbicki I.H."/>
            <person name="Pendleton A.L."/>
            <person name="Watervoot N.F."/>
            <person name="Auber R.P."/>
            <person name="Gonzalez D.J."/>
            <person name="Wisecaver J.H."/>
            <person name="Moore B.S."/>
        </authorList>
    </citation>
    <scope>NUCLEOTIDE SEQUENCE [LARGE SCALE GENOMIC DNA]</scope>
    <source>
        <strain evidence="4 5">12B1</strain>
    </source>
</reference>
<evidence type="ECO:0000256" key="1">
    <source>
        <dbReference type="SAM" id="MobiDB-lite"/>
    </source>
</evidence>
<gene>
    <name evidence="4" type="ORF">AB1Y20_021117</name>
</gene>
<evidence type="ECO:0000313" key="5">
    <source>
        <dbReference type="Proteomes" id="UP001515480"/>
    </source>
</evidence>
<organism evidence="4 5">
    <name type="scientific">Prymnesium parvum</name>
    <name type="common">Toxic golden alga</name>
    <dbReference type="NCBI Taxonomy" id="97485"/>
    <lineage>
        <taxon>Eukaryota</taxon>
        <taxon>Haptista</taxon>
        <taxon>Haptophyta</taxon>
        <taxon>Prymnesiophyceae</taxon>
        <taxon>Prymnesiales</taxon>
        <taxon>Prymnesiaceae</taxon>
        <taxon>Prymnesium</taxon>
    </lineage>
</organism>
<sequence>MRWRPLLLAACCLAAAHAQAPEAAPLDPTPAGAADPAAGVPLRPAKQRPPRRRRQKSVWVQIFGSSKEAPDGQGGGGRLPRLSHSDALIGVFIIAITGLLLGMNL</sequence>
<keyword evidence="2" id="KW-0812">Transmembrane</keyword>
<comment type="caution">
    <text evidence="4">The sequence shown here is derived from an EMBL/GenBank/DDBJ whole genome shotgun (WGS) entry which is preliminary data.</text>
</comment>
<protein>
    <submittedName>
        <fullName evidence="4">Uncharacterized protein</fullName>
    </submittedName>
</protein>
<feature type="signal peptide" evidence="3">
    <location>
        <begin position="1"/>
        <end position="18"/>
    </location>
</feature>
<dbReference type="Proteomes" id="UP001515480">
    <property type="component" value="Unassembled WGS sequence"/>
</dbReference>
<evidence type="ECO:0000313" key="4">
    <source>
        <dbReference type="EMBL" id="KAL1521453.1"/>
    </source>
</evidence>
<name>A0AB34JKE5_PRYPA</name>
<feature type="compositionally biased region" description="Basic residues" evidence="1">
    <location>
        <begin position="45"/>
        <end position="56"/>
    </location>
</feature>
<dbReference type="AlphaFoldDB" id="A0AB34JKE5"/>
<evidence type="ECO:0000256" key="2">
    <source>
        <dbReference type="SAM" id="Phobius"/>
    </source>
</evidence>